<accession>M3B0D9</accession>
<evidence type="ECO:0000313" key="3">
    <source>
        <dbReference type="Proteomes" id="UP000016931"/>
    </source>
</evidence>
<dbReference type="STRING" id="692275.M3B0D9"/>
<dbReference type="Proteomes" id="UP000016931">
    <property type="component" value="Unassembled WGS sequence"/>
</dbReference>
<feature type="compositionally biased region" description="Polar residues" evidence="1">
    <location>
        <begin position="14"/>
        <end position="34"/>
    </location>
</feature>
<dbReference type="OMA" id="GTNYYSH"/>
<keyword evidence="3" id="KW-1185">Reference proteome</keyword>
<dbReference type="OrthoDB" id="193467at2759"/>
<proteinExistence type="predicted"/>
<dbReference type="eggNOG" id="ENOG502S698">
    <property type="taxonomic scope" value="Eukaryota"/>
</dbReference>
<dbReference type="HOGENOM" id="CLU_032824_2_0_1"/>
<sequence length="525" mass="57561">MPKKQRHNYLKQLQGASSGKQSVDTNGTGSSASVNERLGELRRLQGKDAAKKKAELAESSQNLKSVHPSLKGILGIGESAPPRPKRAIRTRIPNRTPGPAPPASWTKTAGWTPLLALRTGQRRFRKGGIADVDRNRPDKLQRFACMTGLDVDGSTRPLSLMHFALKTAAEQWHLFDDEDLPMLAELPLALRLKLISYLGFYGPTINLAALDALTSGSERLLYLDVAGLIGHGSLSISRLTKLAKKPVPSQAESEHVVADEGIADSWDQEESFESVLTTSLTATRFAGLTHLSLSHPPSNISWRELLGLAKQIPTITHLSLAHWPRPTLTPNLTASTVTSQHSPDVHAGGSHFYSALDEDVYEPAAIIRKLSGALLRLQWLDLEGCTIWSKALSFAWTSAAASDSTNDAWSAHNALTSIWISNWKNVHYLNISQGWIPRSVSLELLPKQHMSSDRKAIVAKVSRQSTLAPLALDDDRESLNLLSQSKARVWLDLEEQALQVEKEINATRRAGRVKPIDVDHGWATA</sequence>
<gene>
    <name evidence="2" type="ORF">SEPMUDRAFT_163022</name>
</gene>
<evidence type="ECO:0000313" key="2">
    <source>
        <dbReference type="EMBL" id="EMF13257.1"/>
    </source>
</evidence>
<protein>
    <recommendedName>
        <fullName evidence="4">Tafazzin</fullName>
    </recommendedName>
</protein>
<evidence type="ECO:0008006" key="4">
    <source>
        <dbReference type="Google" id="ProtNLM"/>
    </source>
</evidence>
<feature type="compositionally biased region" description="Basic and acidic residues" evidence="1">
    <location>
        <begin position="37"/>
        <end position="56"/>
    </location>
</feature>
<dbReference type="AlphaFoldDB" id="M3B0D9"/>
<feature type="region of interest" description="Disordered" evidence="1">
    <location>
        <begin position="1"/>
        <end position="105"/>
    </location>
</feature>
<dbReference type="GeneID" id="27905165"/>
<evidence type="ECO:0000256" key="1">
    <source>
        <dbReference type="SAM" id="MobiDB-lite"/>
    </source>
</evidence>
<name>M3B0D9_SPHMS</name>
<organism evidence="2 3">
    <name type="scientific">Sphaerulina musiva (strain SO2202)</name>
    <name type="common">Poplar stem canker fungus</name>
    <name type="synonym">Septoria musiva</name>
    <dbReference type="NCBI Taxonomy" id="692275"/>
    <lineage>
        <taxon>Eukaryota</taxon>
        <taxon>Fungi</taxon>
        <taxon>Dikarya</taxon>
        <taxon>Ascomycota</taxon>
        <taxon>Pezizomycotina</taxon>
        <taxon>Dothideomycetes</taxon>
        <taxon>Dothideomycetidae</taxon>
        <taxon>Mycosphaerellales</taxon>
        <taxon>Mycosphaerellaceae</taxon>
        <taxon>Sphaerulina</taxon>
    </lineage>
</organism>
<dbReference type="EMBL" id="KB456263">
    <property type="protein sequence ID" value="EMF13257.1"/>
    <property type="molecule type" value="Genomic_DNA"/>
</dbReference>
<dbReference type="RefSeq" id="XP_016761378.1">
    <property type="nucleotide sequence ID" value="XM_016908028.1"/>
</dbReference>
<reference evidence="2 3" key="1">
    <citation type="journal article" date="2012" name="PLoS Pathog.">
        <title>Diverse lifestyles and strategies of plant pathogenesis encoded in the genomes of eighteen Dothideomycetes fungi.</title>
        <authorList>
            <person name="Ohm R.A."/>
            <person name="Feau N."/>
            <person name="Henrissat B."/>
            <person name="Schoch C.L."/>
            <person name="Horwitz B.A."/>
            <person name="Barry K.W."/>
            <person name="Condon B.J."/>
            <person name="Copeland A.C."/>
            <person name="Dhillon B."/>
            <person name="Glaser F."/>
            <person name="Hesse C.N."/>
            <person name="Kosti I."/>
            <person name="LaButti K."/>
            <person name="Lindquist E.A."/>
            <person name="Lucas S."/>
            <person name="Salamov A.A."/>
            <person name="Bradshaw R.E."/>
            <person name="Ciuffetti L."/>
            <person name="Hamelin R.C."/>
            <person name="Kema G.H.J."/>
            <person name="Lawrence C."/>
            <person name="Scott J.A."/>
            <person name="Spatafora J.W."/>
            <person name="Turgeon B.G."/>
            <person name="de Wit P.J.G.M."/>
            <person name="Zhong S."/>
            <person name="Goodwin S.B."/>
            <person name="Grigoriev I.V."/>
        </authorList>
    </citation>
    <scope>NUCLEOTIDE SEQUENCE [LARGE SCALE GENOMIC DNA]</scope>
    <source>
        <strain evidence="2 3">SO2202</strain>
    </source>
</reference>